<dbReference type="PANTHER" id="PTHR43757:SF2">
    <property type="entry name" value="AMINOMETHYLTRANSFERASE, MITOCHONDRIAL"/>
    <property type="match status" value="1"/>
</dbReference>
<sequence>MASLEDEIQRVGGPLQLLRSGRSGAYVFPVKPEFTNWRDEQESWRTTAALMDLSLHMPDLIVEGPDVFRLLEHLGANSFRNFGPMKAKQLIAVGHDGNMVGDAILFCLGENLVRIVGRPPALNWVQFHAETGGWNVEVRKDERLVMNPTGTRELYRLQLQGPTAGEIFEKVNGGPMPEIKFFHMGRFKIGKYEATALNHRMSGFPGLEFFGPYSELEGVRETLLEAGAEFGITQIGGRAYASVATESGWIANTLPAVYSQPEMKPFREWQNARSFEGTLALAGSFVAERIEDYYVTPWDLGYTHIAKFDHDFIGRAALEARQGDPHRRKAWVEWNKDDVAGIFASMYDRGAARSKYLEMPFATYTACQFDRLDKAGAHVGNMNLTIYSSNTRSWISLGSIDEDVQAGDEVELIWGEPAGSVDSPFYERHAQTRVRATVIPRPFSDTTEGSGNRGLTMSTAG</sequence>
<gene>
    <name evidence="3" type="ORF">BKA10_002278</name>
</gene>
<keyword evidence="4" id="KW-1185">Reference proteome</keyword>
<feature type="domain" description="GCVT N-terminal" evidence="2">
    <location>
        <begin position="32"/>
        <end position="250"/>
    </location>
</feature>
<dbReference type="SUPFAM" id="SSF103025">
    <property type="entry name" value="Folate-binding domain"/>
    <property type="match status" value="1"/>
</dbReference>
<dbReference type="Pfam" id="PF01571">
    <property type="entry name" value="GCV_T"/>
    <property type="match status" value="1"/>
</dbReference>
<evidence type="ECO:0000313" key="3">
    <source>
        <dbReference type="EMBL" id="MBB4140484.1"/>
    </source>
</evidence>
<name>A0AA40SQI8_9MICO</name>
<feature type="compositionally biased region" description="Polar residues" evidence="1">
    <location>
        <begin position="444"/>
        <end position="461"/>
    </location>
</feature>
<evidence type="ECO:0000256" key="1">
    <source>
        <dbReference type="SAM" id="MobiDB-lite"/>
    </source>
</evidence>
<organism evidence="3 4">
    <name type="scientific">Microbacterium invictum</name>
    <dbReference type="NCBI Taxonomy" id="515415"/>
    <lineage>
        <taxon>Bacteria</taxon>
        <taxon>Bacillati</taxon>
        <taxon>Actinomycetota</taxon>
        <taxon>Actinomycetes</taxon>
        <taxon>Micrococcales</taxon>
        <taxon>Microbacteriaceae</taxon>
        <taxon>Microbacterium</taxon>
    </lineage>
</organism>
<accession>A0AA40SQI8</accession>
<proteinExistence type="predicted"/>
<dbReference type="Gene3D" id="3.30.1360.120">
    <property type="entry name" value="Probable tRNA modification gtpase trme, domain 1"/>
    <property type="match status" value="1"/>
</dbReference>
<dbReference type="GO" id="GO:0005829">
    <property type="term" value="C:cytosol"/>
    <property type="evidence" value="ECO:0007669"/>
    <property type="project" value="TreeGrafter"/>
</dbReference>
<evidence type="ECO:0000313" key="4">
    <source>
        <dbReference type="Proteomes" id="UP000549113"/>
    </source>
</evidence>
<dbReference type="EMBL" id="JACIFH010000001">
    <property type="protein sequence ID" value="MBB4140484.1"/>
    <property type="molecule type" value="Genomic_DNA"/>
</dbReference>
<evidence type="ECO:0000259" key="2">
    <source>
        <dbReference type="Pfam" id="PF01571"/>
    </source>
</evidence>
<reference evidence="3 4" key="1">
    <citation type="submission" date="2020-08" db="EMBL/GenBank/DDBJ databases">
        <title>Sequencing the genomes of 1000 actinobacteria strains.</title>
        <authorList>
            <person name="Klenk H.-P."/>
        </authorList>
    </citation>
    <scope>NUCLEOTIDE SEQUENCE [LARGE SCALE GENOMIC DNA]</scope>
    <source>
        <strain evidence="3 4">DSM 19600</strain>
    </source>
</reference>
<dbReference type="InterPro" id="IPR028896">
    <property type="entry name" value="GcvT/YgfZ/DmdA"/>
</dbReference>
<dbReference type="InterPro" id="IPR027266">
    <property type="entry name" value="TrmE/GcvT-like"/>
</dbReference>
<dbReference type="RefSeq" id="WP_183500010.1">
    <property type="nucleotide sequence ID" value="NZ_BAABCO010000004.1"/>
</dbReference>
<dbReference type="Proteomes" id="UP000549113">
    <property type="component" value="Unassembled WGS sequence"/>
</dbReference>
<dbReference type="AlphaFoldDB" id="A0AA40SQI8"/>
<comment type="caution">
    <text evidence="3">The sequence shown here is derived from an EMBL/GenBank/DDBJ whole genome shotgun (WGS) entry which is preliminary data.</text>
</comment>
<dbReference type="PANTHER" id="PTHR43757">
    <property type="entry name" value="AMINOMETHYLTRANSFERASE"/>
    <property type="match status" value="1"/>
</dbReference>
<dbReference type="InterPro" id="IPR006222">
    <property type="entry name" value="GCVT_N"/>
</dbReference>
<protein>
    <submittedName>
        <fullName evidence="3">Glycine cleavage system aminomethyltransferase T</fullName>
    </submittedName>
</protein>
<feature type="region of interest" description="Disordered" evidence="1">
    <location>
        <begin position="442"/>
        <end position="461"/>
    </location>
</feature>